<dbReference type="EMBL" id="MU007057">
    <property type="protein sequence ID" value="KAF2427773.1"/>
    <property type="molecule type" value="Genomic_DNA"/>
</dbReference>
<proteinExistence type="predicted"/>
<evidence type="ECO:0000313" key="3">
    <source>
        <dbReference type="Proteomes" id="UP000800235"/>
    </source>
</evidence>
<organism evidence="2 3">
    <name type="scientific">Tothia fuscella</name>
    <dbReference type="NCBI Taxonomy" id="1048955"/>
    <lineage>
        <taxon>Eukaryota</taxon>
        <taxon>Fungi</taxon>
        <taxon>Dikarya</taxon>
        <taxon>Ascomycota</taxon>
        <taxon>Pezizomycotina</taxon>
        <taxon>Dothideomycetes</taxon>
        <taxon>Pleosporomycetidae</taxon>
        <taxon>Venturiales</taxon>
        <taxon>Cylindrosympodiaceae</taxon>
        <taxon>Tothia</taxon>
    </lineage>
</organism>
<evidence type="ECO:0000256" key="1">
    <source>
        <dbReference type="SAM" id="SignalP"/>
    </source>
</evidence>
<dbReference type="Proteomes" id="UP000800235">
    <property type="component" value="Unassembled WGS sequence"/>
</dbReference>
<gene>
    <name evidence="2" type="ORF">EJ08DRAFT_662652</name>
</gene>
<comment type="caution">
    <text evidence="2">The sequence shown here is derived from an EMBL/GenBank/DDBJ whole genome shotgun (WGS) entry which is preliminary data.</text>
</comment>
<sequence length="142" mass="15613">MFFLTTALLTLMGLTTAAPTTNINNARDITAPALGVAIDICKEFNYVDCYLNLHLDDNTCTNLNMHEFAGAKGLSSIRFGGNMYCALHEKINCEDGGGSREHEERAYGLASARVMAFWFHGARNGEGISWMGEESILRRQTA</sequence>
<name>A0A9P4TWY5_9PEZI</name>
<dbReference type="AlphaFoldDB" id="A0A9P4TWY5"/>
<keyword evidence="1" id="KW-0732">Signal</keyword>
<reference evidence="2" key="1">
    <citation type="journal article" date="2020" name="Stud. Mycol.">
        <title>101 Dothideomycetes genomes: a test case for predicting lifestyles and emergence of pathogens.</title>
        <authorList>
            <person name="Haridas S."/>
            <person name="Albert R."/>
            <person name="Binder M."/>
            <person name="Bloem J."/>
            <person name="Labutti K."/>
            <person name="Salamov A."/>
            <person name="Andreopoulos B."/>
            <person name="Baker S."/>
            <person name="Barry K."/>
            <person name="Bills G."/>
            <person name="Bluhm B."/>
            <person name="Cannon C."/>
            <person name="Castanera R."/>
            <person name="Culley D."/>
            <person name="Daum C."/>
            <person name="Ezra D."/>
            <person name="Gonzalez J."/>
            <person name="Henrissat B."/>
            <person name="Kuo A."/>
            <person name="Liang C."/>
            <person name="Lipzen A."/>
            <person name="Lutzoni F."/>
            <person name="Magnuson J."/>
            <person name="Mondo S."/>
            <person name="Nolan M."/>
            <person name="Ohm R."/>
            <person name="Pangilinan J."/>
            <person name="Park H.-J."/>
            <person name="Ramirez L."/>
            <person name="Alfaro M."/>
            <person name="Sun H."/>
            <person name="Tritt A."/>
            <person name="Yoshinaga Y."/>
            <person name="Zwiers L.-H."/>
            <person name="Turgeon B."/>
            <person name="Goodwin S."/>
            <person name="Spatafora J."/>
            <person name="Crous P."/>
            <person name="Grigoriev I."/>
        </authorList>
    </citation>
    <scope>NUCLEOTIDE SEQUENCE</scope>
    <source>
        <strain evidence="2">CBS 130266</strain>
    </source>
</reference>
<keyword evidence="3" id="KW-1185">Reference proteome</keyword>
<accession>A0A9P4TWY5</accession>
<protein>
    <submittedName>
        <fullName evidence="2">Uncharacterized protein</fullName>
    </submittedName>
</protein>
<feature type="chain" id="PRO_5040426160" evidence="1">
    <location>
        <begin position="18"/>
        <end position="142"/>
    </location>
</feature>
<evidence type="ECO:0000313" key="2">
    <source>
        <dbReference type="EMBL" id="KAF2427773.1"/>
    </source>
</evidence>
<feature type="signal peptide" evidence="1">
    <location>
        <begin position="1"/>
        <end position="17"/>
    </location>
</feature>